<dbReference type="InterPro" id="IPR036396">
    <property type="entry name" value="Cyt_P450_sf"/>
</dbReference>
<proteinExistence type="inferred from homology"/>
<sequence length="341" mass="38220">MMENIKQCSSSSLPVNLTNLCATLALDVTSRVILGKRYSGGREGKTFQHLFLELGELMGTVCIGDYVPWLDWLSKVNGLYGRAHRAAKHMDQFLEDVIEEHIDSDSKQQSDFVDILLSIEKTNAVGFPIDRTAMKGLIQDLFAAGTDTTYATLEWGIMELLKHPTVMHKLQDEVRGVVGNRSHINEEDLDHMSYLKAVIKETLRIHPPLPLLLPRNSSKDIKVNGYDIEADTEVLVNAWAIARDPSFWDQPLEFKPERFLNNSIDFKGHDFEFIPFGAGRRGCPGALFALATIEMVIANLVHQFDWELHSGAVGEDLDSETIGIVVHRKHPLLAFASCNHA</sequence>
<evidence type="ECO:0000256" key="2">
    <source>
        <dbReference type="ARBA" id="ARBA00010617"/>
    </source>
</evidence>
<keyword evidence="7 9" id="KW-0503">Monooxygenase</keyword>
<evidence type="ECO:0000313" key="10">
    <source>
        <dbReference type="EMBL" id="KAK7362877.1"/>
    </source>
</evidence>
<accession>A0AAN9MY59</accession>
<gene>
    <name evidence="10" type="ORF">VNO77_05002</name>
</gene>
<comment type="similarity">
    <text evidence="2 9">Belongs to the cytochrome P450 family.</text>
</comment>
<dbReference type="FunFam" id="1.10.630.10:FF:000126">
    <property type="entry name" value="Predicted protein"/>
    <property type="match status" value="1"/>
</dbReference>
<dbReference type="GO" id="GO:0020037">
    <property type="term" value="F:heme binding"/>
    <property type="evidence" value="ECO:0007669"/>
    <property type="project" value="InterPro"/>
</dbReference>
<keyword evidence="6 8" id="KW-0408">Iron</keyword>
<dbReference type="GO" id="GO:0004497">
    <property type="term" value="F:monooxygenase activity"/>
    <property type="evidence" value="ECO:0007669"/>
    <property type="project" value="UniProtKB-KW"/>
</dbReference>
<keyword evidence="11" id="KW-1185">Reference proteome</keyword>
<organism evidence="10 11">
    <name type="scientific">Canavalia gladiata</name>
    <name type="common">Sword bean</name>
    <name type="synonym">Dolichos gladiatus</name>
    <dbReference type="NCBI Taxonomy" id="3824"/>
    <lineage>
        <taxon>Eukaryota</taxon>
        <taxon>Viridiplantae</taxon>
        <taxon>Streptophyta</taxon>
        <taxon>Embryophyta</taxon>
        <taxon>Tracheophyta</taxon>
        <taxon>Spermatophyta</taxon>
        <taxon>Magnoliopsida</taxon>
        <taxon>eudicotyledons</taxon>
        <taxon>Gunneridae</taxon>
        <taxon>Pentapetalae</taxon>
        <taxon>rosids</taxon>
        <taxon>fabids</taxon>
        <taxon>Fabales</taxon>
        <taxon>Fabaceae</taxon>
        <taxon>Papilionoideae</taxon>
        <taxon>50 kb inversion clade</taxon>
        <taxon>NPAAA clade</taxon>
        <taxon>indigoferoid/millettioid clade</taxon>
        <taxon>Phaseoleae</taxon>
        <taxon>Canavalia</taxon>
    </lineage>
</organism>
<dbReference type="GO" id="GO:0016705">
    <property type="term" value="F:oxidoreductase activity, acting on paired donors, with incorporation or reduction of molecular oxygen"/>
    <property type="evidence" value="ECO:0007669"/>
    <property type="project" value="InterPro"/>
</dbReference>
<evidence type="ECO:0000256" key="1">
    <source>
        <dbReference type="ARBA" id="ARBA00001971"/>
    </source>
</evidence>
<evidence type="ECO:0000256" key="7">
    <source>
        <dbReference type="ARBA" id="ARBA00023033"/>
    </source>
</evidence>
<dbReference type="Proteomes" id="UP001367508">
    <property type="component" value="Unassembled WGS sequence"/>
</dbReference>
<evidence type="ECO:0000256" key="8">
    <source>
        <dbReference type="PIRSR" id="PIRSR602401-1"/>
    </source>
</evidence>
<dbReference type="Pfam" id="PF00067">
    <property type="entry name" value="p450"/>
    <property type="match status" value="1"/>
</dbReference>
<dbReference type="PROSITE" id="PS00086">
    <property type="entry name" value="CYTOCHROME_P450"/>
    <property type="match status" value="1"/>
</dbReference>
<evidence type="ECO:0000313" key="11">
    <source>
        <dbReference type="Proteomes" id="UP001367508"/>
    </source>
</evidence>
<evidence type="ECO:0000256" key="9">
    <source>
        <dbReference type="RuleBase" id="RU000461"/>
    </source>
</evidence>
<reference evidence="10 11" key="1">
    <citation type="submission" date="2024-01" db="EMBL/GenBank/DDBJ databases">
        <title>The genomes of 5 underutilized Papilionoideae crops provide insights into root nodulation and disease resistanc.</title>
        <authorList>
            <person name="Jiang F."/>
        </authorList>
    </citation>
    <scope>NUCLEOTIDE SEQUENCE [LARGE SCALE GENOMIC DNA]</scope>
    <source>
        <strain evidence="10">LVBAO_FW01</strain>
        <tissue evidence="10">Leaves</tissue>
    </source>
</reference>
<dbReference type="PANTHER" id="PTHR47955">
    <property type="entry name" value="CYTOCHROME P450 FAMILY 71 PROTEIN"/>
    <property type="match status" value="1"/>
</dbReference>
<comment type="cofactor">
    <cofactor evidence="1 8">
        <name>heme</name>
        <dbReference type="ChEBI" id="CHEBI:30413"/>
    </cofactor>
</comment>
<protein>
    <submittedName>
        <fullName evidence="10">Uncharacterized protein</fullName>
    </submittedName>
</protein>
<dbReference type="EMBL" id="JAYMYQ010000001">
    <property type="protein sequence ID" value="KAK7362877.1"/>
    <property type="molecule type" value="Genomic_DNA"/>
</dbReference>
<dbReference type="InterPro" id="IPR017972">
    <property type="entry name" value="Cyt_P450_CS"/>
</dbReference>
<evidence type="ECO:0000256" key="3">
    <source>
        <dbReference type="ARBA" id="ARBA00022617"/>
    </source>
</evidence>
<evidence type="ECO:0000256" key="6">
    <source>
        <dbReference type="ARBA" id="ARBA00023004"/>
    </source>
</evidence>
<keyword evidence="3 8" id="KW-0349">Heme</keyword>
<dbReference type="SUPFAM" id="SSF48264">
    <property type="entry name" value="Cytochrome P450"/>
    <property type="match status" value="1"/>
</dbReference>
<name>A0AAN9MY59_CANGL</name>
<evidence type="ECO:0000256" key="5">
    <source>
        <dbReference type="ARBA" id="ARBA00023002"/>
    </source>
</evidence>
<comment type="caution">
    <text evidence="10">The sequence shown here is derived from an EMBL/GenBank/DDBJ whole genome shotgun (WGS) entry which is preliminary data.</text>
</comment>
<keyword evidence="4 8" id="KW-0479">Metal-binding</keyword>
<dbReference type="InterPro" id="IPR002401">
    <property type="entry name" value="Cyt_P450_E_grp-I"/>
</dbReference>
<dbReference type="AlphaFoldDB" id="A0AAN9MY59"/>
<dbReference type="GO" id="GO:0005506">
    <property type="term" value="F:iron ion binding"/>
    <property type="evidence" value="ECO:0007669"/>
    <property type="project" value="InterPro"/>
</dbReference>
<dbReference type="InterPro" id="IPR001128">
    <property type="entry name" value="Cyt_P450"/>
</dbReference>
<dbReference type="Gene3D" id="1.10.630.10">
    <property type="entry name" value="Cytochrome P450"/>
    <property type="match status" value="1"/>
</dbReference>
<dbReference type="PRINTS" id="PR00385">
    <property type="entry name" value="P450"/>
</dbReference>
<keyword evidence="5 9" id="KW-0560">Oxidoreductase</keyword>
<dbReference type="PRINTS" id="PR00463">
    <property type="entry name" value="EP450I"/>
</dbReference>
<feature type="binding site" description="axial binding residue" evidence="8">
    <location>
        <position position="283"/>
    </location>
    <ligand>
        <name>heme</name>
        <dbReference type="ChEBI" id="CHEBI:30413"/>
    </ligand>
    <ligandPart>
        <name>Fe</name>
        <dbReference type="ChEBI" id="CHEBI:18248"/>
    </ligandPart>
</feature>
<dbReference type="PANTHER" id="PTHR47955:SF15">
    <property type="entry name" value="CYTOCHROME P450 71A2-LIKE"/>
    <property type="match status" value="1"/>
</dbReference>
<evidence type="ECO:0000256" key="4">
    <source>
        <dbReference type="ARBA" id="ARBA00022723"/>
    </source>
</evidence>